<keyword evidence="5" id="KW-0547">Nucleotide-binding</keyword>
<evidence type="ECO:0000256" key="8">
    <source>
        <dbReference type="ARBA" id="ARBA00023125"/>
    </source>
</evidence>
<dbReference type="Gene3D" id="3.30.230.10">
    <property type="match status" value="1"/>
</dbReference>
<evidence type="ECO:0000256" key="6">
    <source>
        <dbReference type="ARBA" id="ARBA00022840"/>
    </source>
</evidence>
<dbReference type="SMART" id="SM00433">
    <property type="entry name" value="TOP2c"/>
    <property type="match status" value="1"/>
</dbReference>
<dbReference type="InterPro" id="IPR020568">
    <property type="entry name" value="Ribosomal_Su5_D2-typ_SF"/>
</dbReference>
<dbReference type="EMBL" id="MLHV01000016">
    <property type="protein sequence ID" value="OHT97169.1"/>
    <property type="molecule type" value="Genomic_DNA"/>
</dbReference>
<keyword evidence="8" id="KW-0238">DNA-binding</keyword>
<keyword evidence="6" id="KW-0067">ATP-binding</keyword>
<evidence type="ECO:0000256" key="2">
    <source>
        <dbReference type="ARBA" id="ARBA00001946"/>
    </source>
</evidence>
<comment type="catalytic activity">
    <reaction evidence="1">
        <text>ATP-dependent breakage, passage and rejoining of double-stranded DNA.</text>
        <dbReference type="EC" id="5.6.2.2"/>
    </reaction>
</comment>
<evidence type="ECO:0000256" key="5">
    <source>
        <dbReference type="ARBA" id="ARBA00022741"/>
    </source>
</evidence>
<organism evidence="12 13">
    <name type="scientific">Mycobacterium syngnathidarum</name>
    <dbReference type="NCBI Taxonomy" id="1908205"/>
    <lineage>
        <taxon>Bacteria</taxon>
        <taxon>Bacillati</taxon>
        <taxon>Actinomycetota</taxon>
        <taxon>Actinomycetes</taxon>
        <taxon>Mycobacteriales</taxon>
        <taxon>Mycobacteriaceae</taxon>
        <taxon>Mycobacterium</taxon>
    </lineage>
</organism>
<dbReference type="PANTHER" id="PTHR45866:SF1">
    <property type="entry name" value="DNA GYRASE SUBUNIT B, MITOCHONDRIAL"/>
    <property type="match status" value="1"/>
</dbReference>
<keyword evidence="13" id="KW-1185">Reference proteome</keyword>
<dbReference type="InterPro" id="IPR003594">
    <property type="entry name" value="HATPase_dom"/>
</dbReference>
<dbReference type="Pfam" id="PF00986">
    <property type="entry name" value="DNA_gyraseB_C"/>
    <property type="match status" value="1"/>
</dbReference>
<dbReference type="InterPro" id="IPR006171">
    <property type="entry name" value="TOPRIM_dom"/>
</dbReference>
<dbReference type="GO" id="GO:0005524">
    <property type="term" value="F:ATP binding"/>
    <property type="evidence" value="ECO:0007669"/>
    <property type="project" value="UniProtKB-KW"/>
</dbReference>
<comment type="similarity">
    <text evidence="3">Belongs to the type II topoisomerase GyrB family.</text>
</comment>
<dbReference type="InterPro" id="IPR018522">
    <property type="entry name" value="TopoIIA_CS"/>
</dbReference>
<feature type="domain" description="Toprim" evidence="11">
    <location>
        <begin position="454"/>
        <end position="568"/>
    </location>
</feature>
<dbReference type="SMART" id="SM00387">
    <property type="entry name" value="HATPase_c"/>
    <property type="match status" value="1"/>
</dbReference>
<dbReference type="Pfam" id="PF01751">
    <property type="entry name" value="Toprim"/>
    <property type="match status" value="1"/>
</dbReference>
<dbReference type="GO" id="GO:0006265">
    <property type="term" value="P:DNA topological change"/>
    <property type="evidence" value="ECO:0007669"/>
    <property type="project" value="InterPro"/>
</dbReference>
<dbReference type="Pfam" id="PF00204">
    <property type="entry name" value="DNA_gyraseB"/>
    <property type="match status" value="1"/>
</dbReference>
<dbReference type="GO" id="GO:0034335">
    <property type="term" value="F:DNA negative supercoiling activity"/>
    <property type="evidence" value="ECO:0007669"/>
    <property type="project" value="UniProtKB-ARBA"/>
</dbReference>
<dbReference type="Gene3D" id="3.40.50.670">
    <property type="match status" value="1"/>
</dbReference>
<evidence type="ECO:0000256" key="10">
    <source>
        <dbReference type="SAM" id="MobiDB-lite"/>
    </source>
</evidence>
<dbReference type="PRINTS" id="PR00418">
    <property type="entry name" value="TPI2FAMILY"/>
</dbReference>
<protein>
    <recommendedName>
        <fullName evidence="4">DNA topoisomerase (ATP-hydrolyzing)</fullName>
        <ecNumber evidence="4">5.6.2.2</ecNumber>
    </recommendedName>
</protein>
<dbReference type="SUPFAM" id="SSF55874">
    <property type="entry name" value="ATPase domain of HSP90 chaperone/DNA topoisomerase II/histidine kinase"/>
    <property type="match status" value="1"/>
</dbReference>
<dbReference type="InterPro" id="IPR013506">
    <property type="entry name" value="Topo_IIA_bsu_dom2"/>
</dbReference>
<dbReference type="InterPro" id="IPR013760">
    <property type="entry name" value="Topo_IIA-like_dom_sf"/>
</dbReference>
<gene>
    <name evidence="12" type="ORF">BKG61_18150</name>
</gene>
<evidence type="ECO:0000256" key="4">
    <source>
        <dbReference type="ARBA" id="ARBA00012895"/>
    </source>
</evidence>
<dbReference type="InterPro" id="IPR013759">
    <property type="entry name" value="Topo_IIA_B_C"/>
</dbReference>
<evidence type="ECO:0000256" key="3">
    <source>
        <dbReference type="ARBA" id="ARBA00010708"/>
    </source>
</evidence>
<evidence type="ECO:0000256" key="7">
    <source>
        <dbReference type="ARBA" id="ARBA00023029"/>
    </source>
</evidence>
<dbReference type="RefSeq" id="WP_070945708.1">
    <property type="nucleotide sequence ID" value="NZ_MLCL01000073.1"/>
</dbReference>
<accession>A0A1Q9W8B2</accession>
<dbReference type="EC" id="5.6.2.2" evidence="4"/>
<keyword evidence="9" id="KW-0413">Isomerase</keyword>
<dbReference type="OrthoDB" id="9802808at2"/>
<dbReference type="SUPFAM" id="SSF54211">
    <property type="entry name" value="Ribosomal protein S5 domain 2-like"/>
    <property type="match status" value="1"/>
</dbReference>
<dbReference type="InterPro" id="IPR001241">
    <property type="entry name" value="Topo_IIA"/>
</dbReference>
<keyword evidence="7" id="KW-0799">Topoisomerase</keyword>
<dbReference type="InterPro" id="IPR014721">
    <property type="entry name" value="Ribsml_uS5_D2-typ_fold_subgr"/>
</dbReference>
<evidence type="ECO:0000256" key="9">
    <source>
        <dbReference type="ARBA" id="ARBA00023235"/>
    </source>
</evidence>
<sequence>MSYTAADVIELDDIQHTRMRPQVNLGARVYQTAAREIVDNAVEEAGAHGSTVSIILRSDGSFTVTDDGRGLPVDSDPAGKNGVVKTLGTARSGGKFTAHADAESTGAGLNGIGAAAAVFISRRTDVTVYRAGKTYKQSFGGGYPGRFAGDGFNPDADFTRDDTQKLRGVSNGEPAVHGTSVRMLLDPSVAPDTALDITEVLLRAHAAVRMTQNVHLTVIDEGWPSGPLPAALLGSFSGPWGTSAVLDFMCACAQTPIPALRASVEGRGEYVTGRGPTPFRWSLTAGPAEPATVSSFCNTVYTADGGSHLNAAVKGLTEALASRAARLRDLGLAKGEDGPEPQDFAAVTALAVDTRAPDVSWNGQDKTGVSSRSLNTAMSTDVARSTAVWSANPANTDTVTMWTKLALEAARARRSAEGAKSRSRAASKAKGLGTNLSLPPKLLPCRETGRGSGAELFIAEGDSALGTIKAARDATFQAAFPLKGKPPNVYGWTVAKARGKEEFQAIERILDCGVRDHCDPEKCRYDKILFASDADPDGGNINSSLISMFLDFYRPLVEAGMVYVTLPPLFVVSDGSQRIYCQDDTERDVAVARLRSGGRSRVEVQRNKGLGEMNADDFWNTVLDPGQRTVIQVRPDALGGALHHTLFGGAPEGRRTWMADAASRIDTSSLDLD</sequence>
<accession>A0A1S1JZW8</accession>
<evidence type="ECO:0000259" key="11">
    <source>
        <dbReference type="PROSITE" id="PS50880"/>
    </source>
</evidence>
<dbReference type="PANTHER" id="PTHR45866">
    <property type="entry name" value="DNA GYRASE/TOPOISOMERASE SUBUNIT B"/>
    <property type="match status" value="1"/>
</dbReference>
<proteinExistence type="inferred from homology"/>
<comment type="caution">
    <text evidence="12">The sequence shown here is derived from an EMBL/GenBank/DDBJ whole genome shotgun (WGS) entry which is preliminary data.</text>
</comment>
<dbReference type="PROSITE" id="PS50880">
    <property type="entry name" value="TOPRIM"/>
    <property type="match status" value="1"/>
</dbReference>
<dbReference type="InterPro" id="IPR036890">
    <property type="entry name" value="HATPase_C_sf"/>
</dbReference>
<dbReference type="STRING" id="1908205.BKG60_19270"/>
<dbReference type="Gene3D" id="3.30.565.10">
    <property type="entry name" value="Histidine kinase-like ATPase, C-terminal domain"/>
    <property type="match status" value="1"/>
</dbReference>
<name>A0A1Q9W8B2_9MYCO</name>
<feature type="region of interest" description="Disordered" evidence="10">
    <location>
        <begin position="413"/>
        <end position="433"/>
    </location>
</feature>
<evidence type="ECO:0000313" key="12">
    <source>
        <dbReference type="EMBL" id="OHT97169.1"/>
    </source>
</evidence>
<dbReference type="AlphaFoldDB" id="A0A1Q9W8B2"/>
<comment type="cofactor">
    <cofactor evidence="2">
        <name>Mg(2+)</name>
        <dbReference type="ChEBI" id="CHEBI:18420"/>
    </cofactor>
</comment>
<evidence type="ECO:0000256" key="1">
    <source>
        <dbReference type="ARBA" id="ARBA00000185"/>
    </source>
</evidence>
<reference evidence="12 13" key="1">
    <citation type="submission" date="2016-10" db="EMBL/GenBank/DDBJ databases">
        <title>Evaluation of Human, Animal and Environmental Mycobacterium chelonae Isolates by Core Genome Phylogenomic Analysis, Targeted Gene Comparison, and Anti-microbial Susceptibility Patterns: A Tale of Mistaken Identities.</title>
        <authorList>
            <person name="Fogelson S.B."/>
            <person name="Camus A.C."/>
            <person name="Lorenz W."/>
            <person name="Vasireddy R."/>
            <person name="Vasireddy S."/>
            <person name="Smith T."/>
            <person name="Brown-Elliott B.A."/>
            <person name="Wallace R.J.Jr."/>
            <person name="Hasan N.A."/>
            <person name="Reischl U."/>
            <person name="Sanchez S."/>
        </authorList>
    </citation>
    <scope>NUCLEOTIDE SEQUENCE [LARGE SCALE GENOMIC DNA]</scope>
    <source>
        <strain evidence="12 13">24999</strain>
    </source>
</reference>
<dbReference type="GO" id="GO:0003677">
    <property type="term" value="F:DNA binding"/>
    <property type="evidence" value="ECO:0007669"/>
    <property type="project" value="UniProtKB-KW"/>
</dbReference>
<evidence type="ECO:0000313" key="13">
    <source>
        <dbReference type="Proteomes" id="UP000179636"/>
    </source>
</evidence>
<dbReference type="SUPFAM" id="SSF56719">
    <property type="entry name" value="Type II DNA topoisomerase"/>
    <property type="match status" value="1"/>
</dbReference>
<dbReference type="Pfam" id="PF02518">
    <property type="entry name" value="HATPase_c"/>
    <property type="match status" value="1"/>
</dbReference>
<dbReference type="InterPro" id="IPR002288">
    <property type="entry name" value="DNA_gyrase_B_C"/>
</dbReference>
<dbReference type="Proteomes" id="UP000179636">
    <property type="component" value="Unassembled WGS sequence"/>
</dbReference>
<dbReference type="PROSITE" id="PS00177">
    <property type="entry name" value="TOPOISOMERASE_II"/>
    <property type="match status" value="1"/>
</dbReference>